<evidence type="ECO:0000313" key="9">
    <source>
        <dbReference type="Proteomes" id="UP000049983"/>
    </source>
</evidence>
<feature type="site" description="Lowers pKa of active site Tyr" evidence="6">
    <location>
        <position position="69"/>
    </location>
</feature>
<evidence type="ECO:0000256" key="3">
    <source>
        <dbReference type="ARBA" id="ARBA00023002"/>
    </source>
</evidence>
<gene>
    <name evidence="8" type="primary">dkgB</name>
    <name evidence="8" type="ORF">LA5096_02322</name>
</gene>
<dbReference type="Proteomes" id="UP000049983">
    <property type="component" value="Unassembled WGS sequence"/>
</dbReference>
<keyword evidence="3 8" id="KW-0560">Oxidoreductase</keyword>
<dbReference type="PANTHER" id="PTHR43827">
    <property type="entry name" value="2,5-DIKETO-D-GLUCONIC ACID REDUCTASE"/>
    <property type="match status" value="1"/>
</dbReference>
<dbReference type="OrthoDB" id="9768793at2"/>
<evidence type="ECO:0000313" key="8">
    <source>
        <dbReference type="EMBL" id="CTQ69979.1"/>
    </source>
</evidence>
<proteinExistence type="inferred from homology"/>
<evidence type="ECO:0000256" key="5">
    <source>
        <dbReference type="PIRSR" id="PIRSR000097-2"/>
    </source>
</evidence>
<dbReference type="STRING" id="311410.LA5095_01067"/>
<dbReference type="GO" id="GO:1990002">
    <property type="term" value="F:methylglyoxal reductase (NADPH) (acetol producing) activity"/>
    <property type="evidence" value="ECO:0007669"/>
    <property type="project" value="TreeGrafter"/>
</dbReference>
<dbReference type="GO" id="GO:0051596">
    <property type="term" value="P:methylglyoxal catabolic process"/>
    <property type="evidence" value="ECO:0007669"/>
    <property type="project" value="TreeGrafter"/>
</dbReference>
<dbReference type="InterPro" id="IPR023210">
    <property type="entry name" value="NADP_OxRdtase_dom"/>
</dbReference>
<dbReference type="PROSITE" id="PS00062">
    <property type="entry name" value="ALDOKETO_REDUCTASE_2"/>
    <property type="match status" value="1"/>
</dbReference>
<dbReference type="PIRSF" id="PIRSF000097">
    <property type="entry name" value="AKR"/>
    <property type="match status" value="1"/>
</dbReference>
<dbReference type="SUPFAM" id="SSF51430">
    <property type="entry name" value="NAD(P)-linked oxidoreductase"/>
    <property type="match status" value="1"/>
</dbReference>
<feature type="domain" description="NADP-dependent oxidoreductase" evidence="7">
    <location>
        <begin position="17"/>
        <end position="252"/>
    </location>
</feature>
<comment type="similarity">
    <text evidence="1">Belongs to the aldo/keto reductase family.</text>
</comment>
<accession>A0A0M7A512</accession>
<dbReference type="InterPro" id="IPR020471">
    <property type="entry name" value="AKR"/>
</dbReference>
<dbReference type="GeneID" id="97669712"/>
<reference evidence="9" key="1">
    <citation type="submission" date="2015-07" db="EMBL/GenBank/DDBJ databases">
        <authorList>
            <person name="Rodrigo-Torres Lidia"/>
            <person name="Arahal R.David."/>
        </authorList>
    </citation>
    <scope>NUCLEOTIDE SEQUENCE [LARGE SCALE GENOMIC DNA]</scope>
    <source>
        <strain evidence="9">CECT 5096</strain>
    </source>
</reference>
<dbReference type="EMBL" id="CXWC01000010">
    <property type="protein sequence ID" value="CTQ69979.1"/>
    <property type="molecule type" value="Genomic_DNA"/>
</dbReference>
<dbReference type="RefSeq" id="WP_055112836.1">
    <property type="nucleotide sequence ID" value="NZ_CXWA01000001.1"/>
</dbReference>
<dbReference type="EC" id="1.1.1.346" evidence="8"/>
<dbReference type="PRINTS" id="PR00069">
    <property type="entry name" value="ALDKETRDTASE"/>
</dbReference>
<evidence type="ECO:0000256" key="1">
    <source>
        <dbReference type="ARBA" id="ARBA00007905"/>
    </source>
</evidence>
<organism evidence="8 9">
    <name type="scientific">Roseibium album</name>
    <dbReference type="NCBI Taxonomy" id="311410"/>
    <lineage>
        <taxon>Bacteria</taxon>
        <taxon>Pseudomonadati</taxon>
        <taxon>Pseudomonadota</taxon>
        <taxon>Alphaproteobacteria</taxon>
        <taxon>Hyphomicrobiales</taxon>
        <taxon>Stappiaceae</taxon>
        <taxon>Roseibium</taxon>
    </lineage>
</organism>
<evidence type="ECO:0000256" key="6">
    <source>
        <dbReference type="PIRSR" id="PIRSR000097-3"/>
    </source>
</evidence>
<dbReference type="PANTHER" id="PTHR43827:SF3">
    <property type="entry name" value="NADP-DEPENDENT OXIDOREDUCTASE DOMAIN-CONTAINING PROTEIN"/>
    <property type="match status" value="1"/>
</dbReference>
<dbReference type="Pfam" id="PF00248">
    <property type="entry name" value="Aldo_ket_red"/>
    <property type="match status" value="1"/>
</dbReference>
<protein>
    <submittedName>
        <fullName evidence="8">2,5-diketo-D-gluconic acid reductase B</fullName>
        <ecNumber evidence="8">1.1.1.346</ecNumber>
    </submittedName>
</protein>
<dbReference type="Gene3D" id="3.20.20.100">
    <property type="entry name" value="NADP-dependent oxidoreductase domain"/>
    <property type="match status" value="1"/>
</dbReference>
<evidence type="ECO:0000256" key="4">
    <source>
        <dbReference type="PIRSR" id="PIRSR000097-1"/>
    </source>
</evidence>
<dbReference type="AlphaFoldDB" id="A0A0M7A512"/>
<feature type="active site" description="Proton donor" evidence="4">
    <location>
        <position position="44"/>
    </location>
</feature>
<evidence type="ECO:0000256" key="2">
    <source>
        <dbReference type="ARBA" id="ARBA00022857"/>
    </source>
</evidence>
<dbReference type="InterPro" id="IPR036812">
    <property type="entry name" value="NAD(P)_OxRdtase_dom_sf"/>
</dbReference>
<name>A0A0M7A512_9HYPH</name>
<keyword evidence="9" id="KW-1185">Reference proteome</keyword>
<dbReference type="InterPro" id="IPR018170">
    <property type="entry name" value="Aldo/ket_reductase_CS"/>
</dbReference>
<feature type="binding site" evidence="5">
    <location>
        <position position="102"/>
    </location>
    <ligand>
        <name>substrate</name>
    </ligand>
</feature>
<evidence type="ECO:0000259" key="7">
    <source>
        <dbReference type="Pfam" id="PF00248"/>
    </source>
</evidence>
<sequence>MNVSFQKTNQRAFGTYPLTGDQAKNAILAAAEAGYRAFDTAQMYGNEKETGEALKATGLKRGDLCLTTKVHPDNFGEDAFLASVEKSLRDLQTDYVDILLLHWPPVGGDITPSLELLQSARDRNLTKNIGVSNYTVQMMKDAVAIVDAPIVTNQVEFHPLLNQDKLLAGANEIGIPLSSYSSVARGEVFKQPLFADIGKAYGKNAGQVVLRWILQKGVSINTMSTKPENIRSNFDIMDFTLSSVDMARIDELTHRNYRIVTRDLVPWAPEWD</sequence>
<keyword evidence="2" id="KW-0521">NADP</keyword>